<evidence type="ECO:0000313" key="2">
    <source>
        <dbReference type="EMBL" id="KAD5960666.1"/>
    </source>
</evidence>
<reference evidence="2 3" key="1">
    <citation type="submission" date="2019-05" db="EMBL/GenBank/DDBJ databases">
        <title>Mikania micrantha, genome provides insights into the molecular mechanism of rapid growth.</title>
        <authorList>
            <person name="Liu B."/>
        </authorList>
    </citation>
    <scope>NUCLEOTIDE SEQUENCE [LARGE SCALE GENOMIC DNA]</scope>
    <source>
        <strain evidence="2">NLD-2019</strain>
        <tissue evidence="2">Leaf</tissue>
    </source>
</reference>
<dbReference type="Proteomes" id="UP000326396">
    <property type="component" value="Linkage Group LG14"/>
</dbReference>
<protein>
    <recommendedName>
        <fullName evidence="1">Retrovirus-related Pol polyprotein from transposon TNT 1-94-like beta-barrel domain-containing protein</fullName>
    </recommendedName>
</protein>
<dbReference type="Pfam" id="PF22936">
    <property type="entry name" value="Pol_BBD"/>
    <property type="match status" value="1"/>
</dbReference>
<proteinExistence type="predicted"/>
<evidence type="ECO:0000259" key="1">
    <source>
        <dbReference type="Pfam" id="PF22936"/>
    </source>
</evidence>
<dbReference type="AlphaFoldDB" id="A0A5N6P4T1"/>
<comment type="caution">
    <text evidence="2">The sequence shown here is derived from an EMBL/GenBank/DDBJ whole genome shotgun (WGS) entry which is preliminary data.</text>
</comment>
<dbReference type="EMBL" id="SZYD01000006">
    <property type="protein sequence ID" value="KAD5960666.1"/>
    <property type="molecule type" value="Genomic_DNA"/>
</dbReference>
<dbReference type="OrthoDB" id="1932348at2759"/>
<feature type="domain" description="Retrovirus-related Pol polyprotein from transposon TNT 1-94-like beta-barrel" evidence="1">
    <location>
        <begin position="15"/>
        <end position="89"/>
    </location>
</feature>
<name>A0A5N6P4T1_9ASTR</name>
<gene>
    <name evidence="2" type="ORF">E3N88_12138</name>
</gene>
<keyword evidence="3" id="KW-1185">Reference proteome</keyword>
<evidence type="ECO:0000313" key="3">
    <source>
        <dbReference type="Proteomes" id="UP000326396"/>
    </source>
</evidence>
<sequence length="110" mass="12068">MAGVASMGNIKNHLIVDSGCSRHITGELNLLRDFKLIKGSYVNFAGDKGGQITGLGSLTNGKVSFDNVNFCKELINNLLSVSQICDKGYKVMFDKDRCYVLKQGFQISEE</sequence>
<dbReference type="InterPro" id="IPR054722">
    <property type="entry name" value="PolX-like_BBD"/>
</dbReference>
<accession>A0A5N6P4T1</accession>
<organism evidence="2 3">
    <name type="scientific">Mikania micrantha</name>
    <name type="common">bitter vine</name>
    <dbReference type="NCBI Taxonomy" id="192012"/>
    <lineage>
        <taxon>Eukaryota</taxon>
        <taxon>Viridiplantae</taxon>
        <taxon>Streptophyta</taxon>
        <taxon>Embryophyta</taxon>
        <taxon>Tracheophyta</taxon>
        <taxon>Spermatophyta</taxon>
        <taxon>Magnoliopsida</taxon>
        <taxon>eudicotyledons</taxon>
        <taxon>Gunneridae</taxon>
        <taxon>Pentapetalae</taxon>
        <taxon>asterids</taxon>
        <taxon>campanulids</taxon>
        <taxon>Asterales</taxon>
        <taxon>Asteraceae</taxon>
        <taxon>Asteroideae</taxon>
        <taxon>Heliantheae alliance</taxon>
        <taxon>Eupatorieae</taxon>
        <taxon>Mikania</taxon>
    </lineage>
</organism>